<dbReference type="Proteomes" id="UP000319010">
    <property type="component" value="Unassembled WGS sequence"/>
</dbReference>
<organism evidence="4 5">
    <name type="scientific">Actinomyces johnsonii</name>
    <dbReference type="NCBI Taxonomy" id="544581"/>
    <lineage>
        <taxon>Bacteria</taxon>
        <taxon>Bacillati</taxon>
        <taxon>Actinomycetota</taxon>
        <taxon>Actinomycetes</taxon>
        <taxon>Actinomycetales</taxon>
        <taxon>Actinomycetaceae</taxon>
        <taxon>Actinomyces</taxon>
    </lineage>
</organism>
<evidence type="ECO:0000259" key="3">
    <source>
        <dbReference type="PROSITE" id="PS51782"/>
    </source>
</evidence>
<reference evidence="4 5" key="1">
    <citation type="submission" date="2019-06" db="EMBL/GenBank/DDBJ databases">
        <title>Draft genome sequence of Actinomyces johnsonii CCUG 34287T.</title>
        <authorList>
            <person name="Salva-Serra F."/>
            <person name="Cardew S."/>
            <person name="Moore E."/>
        </authorList>
    </citation>
    <scope>NUCLEOTIDE SEQUENCE [LARGE SCALE GENOMIC DNA]</scope>
    <source>
        <strain evidence="4 5">CCUG 34287</strain>
    </source>
</reference>
<gene>
    <name evidence="4" type="ORF">FK256_06725</name>
</gene>
<dbReference type="EMBL" id="VICB01000008">
    <property type="protein sequence ID" value="TQD43388.1"/>
    <property type="molecule type" value="Genomic_DNA"/>
</dbReference>
<evidence type="ECO:0000256" key="2">
    <source>
        <dbReference type="SAM" id="Phobius"/>
    </source>
</evidence>
<feature type="compositionally biased region" description="Pro residues" evidence="1">
    <location>
        <begin position="148"/>
        <end position="157"/>
    </location>
</feature>
<feature type="compositionally biased region" description="Low complexity" evidence="1">
    <location>
        <begin position="158"/>
        <end position="170"/>
    </location>
</feature>
<name>A0A508A694_9ACTO</name>
<feature type="compositionally biased region" description="Low complexity" evidence="1">
    <location>
        <begin position="181"/>
        <end position="192"/>
    </location>
</feature>
<keyword evidence="2" id="KW-0812">Transmembrane</keyword>
<dbReference type="InterPro" id="IPR036779">
    <property type="entry name" value="LysM_dom_sf"/>
</dbReference>
<dbReference type="PROSITE" id="PS51782">
    <property type="entry name" value="LYSM"/>
    <property type="match status" value="1"/>
</dbReference>
<evidence type="ECO:0000313" key="5">
    <source>
        <dbReference type="Proteomes" id="UP000319010"/>
    </source>
</evidence>
<dbReference type="AlphaFoldDB" id="A0A508A694"/>
<feature type="region of interest" description="Disordered" evidence="1">
    <location>
        <begin position="134"/>
        <end position="231"/>
    </location>
</feature>
<sequence length="303" mass="29923">MEVDMGARLQLTLLAGVSGVLLLLLGYAALSAMKGLMEVPPQSWGMSELSDAVVAGTCAVGALGALWHLVSAVVALIAIPGPHDRTSFRPDGAPGPAARFLNGWGAPAARRIAASALVVSLSSAPALAVEGAAGGDDLGWRPTSSAPAPSPQSPTPSPQDEQSPSSSSTPAAPPPTTNPDGAQSRPGSAAPSPSAPPAGAGGPEDSTPPSTPGNRTPAATGPEAPSGRTHIVLPGESLWSITAHLLPTGAGHAQVAQGWPALYRANADAIGPNPSLIRPGTVLSIPSSLAAPSTTTGGREPSR</sequence>
<protein>
    <submittedName>
        <fullName evidence="4">Peptidoglycan-binding protein LysM</fullName>
    </submittedName>
</protein>
<dbReference type="CDD" id="cd00118">
    <property type="entry name" value="LysM"/>
    <property type="match status" value="1"/>
</dbReference>
<feature type="transmembrane region" description="Helical" evidence="2">
    <location>
        <begin position="53"/>
        <end position="79"/>
    </location>
</feature>
<proteinExistence type="predicted"/>
<dbReference type="InterPro" id="IPR018392">
    <property type="entry name" value="LysM"/>
</dbReference>
<feature type="transmembrane region" description="Helical" evidence="2">
    <location>
        <begin position="12"/>
        <end position="33"/>
    </location>
</feature>
<evidence type="ECO:0000256" key="1">
    <source>
        <dbReference type="SAM" id="MobiDB-lite"/>
    </source>
</evidence>
<dbReference type="Gene3D" id="3.10.350.10">
    <property type="entry name" value="LysM domain"/>
    <property type="match status" value="1"/>
</dbReference>
<accession>A0A508A694</accession>
<feature type="domain" description="LysM" evidence="3">
    <location>
        <begin position="228"/>
        <end position="285"/>
    </location>
</feature>
<keyword evidence="2" id="KW-1133">Transmembrane helix</keyword>
<comment type="caution">
    <text evidence="4">The sequence shown here is derived from an EMBL/GenBank/DDBJ whole genome shotgun (WGS) entry which is preliminary data.</text>
</comment>
<keyword evidence="2" id="KW-0472">Membrane</keyword>
<evidence type="ECO:0000313" key="4">
    <source>
        <dbReference type="EMBL" id="TQD43388.1"/>
    </source>
</evidence>